<dbReference type="eggNOG" id="ENOG502T4H9">
    <property type="taxonomic scope" value="Eukaryota"/>
</dbReference>
<dbReference type="AlphaFoldDB" id="G2QNE3"/>
<dbReference type="Proteomes" id="UP000007322">
    <property type="component" value="Chromosome 7"/>
</dbReference>
<protein>
    <submittedName>
        <fullName evidence="2">Uncharacterized protein</fullName>
    </submittedName>
</protein>
<dbReference type="GeneID" id="11509812"/>
<dbReference type="InParanoid" id="G2QNE3"/>
<dbReference type="VEuPathDB" id="FungiDB:MYCTH_96470"/>
<organism evidence="2 3">
    <name type="scientific">Thermothelomyces thermophilus (strain ATCC 42464 / BCRC 31852 / DSM 1799)</name>
    <name type="common">Sporotrichum thermophile</name>
    <dbReference type="NCBI Taxonomy" id="573729"/>
    <lineage>
        <taxon>Eukaryota</taxon>
        <taxon>Fungi</taxon>
        <taxon>Dikarya</taxon>
        <taxon>Ascomycota</taxon>
        <taxon>Pezizomycotina</taxon>
        <taxon>Sordariomycetes</taxon>
        <taxon>Sordariomycetidae</taxon>
        <taxon>Sordariales</taxon>
        <taxon>Chaetomiaceae</taxon>
        <taxon>Thermothelomyces</taxon>
    </lineage>
</organism>
<dbReference type="RefSeq" id="XP_003667261.1">
    <property type="nucleotide sequence ID" value="XM_003667213.1"/>
</dbReference>
<reference evidence="2 3" key="1">
    <citation type="journal article" date="2011" name="Nat. Biotechnol.">
        <title>Comparative genomic analysis of the thermophilic biomass-degrading fungi Myceliophthora thermophila and Thielavia terrestris.</title>
        <authorList>
            <person name="Berka R.M."/>
            <person name="Grigoriev I.V."/>
            <person name="Otillar R."/>
            <person name="Salamov A."/>
            <person name="Grimwood J."/>
            <person name="Reid I."/>
            <person name="Ishmael N."/>
            <person name="John T."/>
            <person name="Darmond C."/>
            <person name="Moisan M.-C."/>
            <person name="Henrissat B."/>
            <person name="Coutinho P.M."/>
            <person name="Lombard V."/>
            <person name="Natvig D.O."/>
            <person name="Lindquist E."/>
            <person name="Schmutz J."/>
            <person name="Lucas S."/>
            <person name="Harris P."/>
            <person name="Powlowski J."/>
            <person name="Bellemare A."/>
            <person name="Taylor D."/>
            <person name="Butler G."/>
            <person name="de Vries R.P."/>
            <person name="Allijn I.E."/>
            <person name="van den Brink J."/>
            <person name="Ushinsky S."/>
            <person name="Storms R."/>
            <person name="Powell A.J."/>
            <person name="Paulsen I.T."/>
            <person name="Elbourne L.D.H."/>
            <person name="Baker S.E."/>
            <person name="Magnuson J."/>
            <person name="LaBoissiere S."/>
            <person name="Clutterbuck A.J."/>
            <person name="Martinez D."/>
            <person name="Wogulis M."/>
            <person name="de Leon A.L."/>
            <person name="Rey M.W."/>
            <person name="Tsang A."/>
        </authorList>
    </citation>
    <scope>NUCLEOTIDE SEQUENCE [LARGE SCALE GENOMIC DNA]</scope>
    <source>
        <strain evidence="3">ATCC 42464 / BCRC 31852 / DSM 1799</strain>
    </source>
</reference>
<dbReference type="OrthoDB" id="4588884at2759"/>
<evidence type="ECO:0000256" key="1">
    <source>
        <dbReference type="SAM" id="MobiDB-lite"/>
    </source>
</evidence>
<dbReference type="EMBL" id="CP003008">
    <property type="protein sequence ID" value="AEO62016.1"/>
    <property type="molecule type" value="Genomic_DNA"/>
</dbReference>
<accession>G2QNE3</accession>
<evidence type="ECO:0000313" key="3">
    <source>
        <dbReference type="Proteomes" id="UP000007322"/>
    </source>
</evidence>
<name>G2QNE3_THET4</name>
<sequence length="118" mass="12825">MWLMPKTGPEGWTKIKAQQVNLLFIRDESAINTIASQNLAQTDTMSQQRGGELQLSGETQSSGNTTYSLERYLGSDGGVTERLLTGLNVNGIMSRARVVQSEAGRLADKVTQPPRGQS</sequence>
<feature type="region of interest" description="Disordered" evidence="1">
    <location>
        <begin position="42"/>
        <end position="64"/>
    </location>
</feature>
<proteinExistence type="predicted"/>
<gene>
    <name evidence="2" type="ORF">MYCTH_96470</name>
</gene>
<keyword evidence="3" id="KW-1185">Reference proteome</keyword>
<dbReference type="KEGG" id="mtm:MYCTH_96470"/>
<dbReference type="HOGENOM" id="CLU_2074762_0_0_1"/>
<evidence type="ECO:0000313" key="2">
    <source>
        <dbReference type="EMBL" id="AEO62016.1"/>
    </source>
</evidence>